<comment type="cofactor">
    <cofactor evidence="1">
        <name>FMN</name>
        <dbReference type="ChEBI" id="CHEBI:58210"/>
    </cofactor>
</comment>
<keyword evidence="15" id="KW-0314">Glutamate biosynthesis</keyword>
<dbReference type="FunFam" id="3.20.20.70:FF:000031">
    <property type="entry name" value="Glutamate synthase 1 [NADH]"/>
    <property type="match status" value="1"/>
</dbReference>
<keyword evidence="16" id="KW-0003">3Fe-4S</keyword>
<proteinExistence type="inferred from homology"/>
<evidence type="ECO:0000256" key="2">
    <source>
        <dbReference type="ARBA" id="ARBA00001927"/>
    </source>
</evidence>
<evidence type="ECO:0000313" key="22">
    <source>
        <dbReference type="EMBL" id="SJZ55384.1"/>
    </source>
</evidence>
<evidence type="ECO:0000313" key="23">
    <source>
        <dbReference type="Proteomes" id="UP000190449"/>
    </source>
</evidence>
<evidence type="ECO:0000256" key="14">
    <source>
        <dbReference type="ARBA" id="ARBA00023014"/>
    </source>
</evidence>
<keyword evidence="7" id="KW-0285">Flavoprotein</keyword>
<dbReference type="Gene3D" id="3.60.20.10">
    <property type="entry name" value="Glutamine Phosphoribosylpyrophosphate, subunit 1, domain 1"/>
    <property type="match status" value="1"/>
</dbReference>
<dbReference type="FunFam" id="3.20.20.70:FF:000053">
    <property type="entry name" value="Glutamate synthase large subunit"/>
    <property type="match status" value="1"/>
</dbReference>
<dbReference type="GO" id="GO:0004355">
    <property type="term" value="F:glutamate synthase (NADPH) activity"/>
    <property type="evidence" value="ECO:0007669"/>
    <property type="project" value="UniProtKB-EC"/>
</dbReference>
<keyword evidence="14" id="KW-0411">Iron-sulfur</keyword>
<dbReference type="NCBIfam" id="NF008730">
    <property type="entry name" value="PRK11750.1"/>
    <property type="match status" value="1"/>
</dbReference>
<dbReference type="EC" id="1.4.1.13" evidence="5"/>
<comment type="cofactor">
    <cofactor evidence="2">
        <name>[3Fe-4S] cluster</name>
        <dbReference type="ChEBI" id="CHEBI:21137"/>
    </cofactor>
</comment>
<dbReference type="FunFam" id="3.60.20.10:FF:000001">
    <property type="entry name" value="Glutamate synthase, large subunit"/>
    <property type="match status" value="1"/>
</dbReference>
<evidence type="ECO:0000256" key="3">
    <source>
        <dbReference type="ARBA" id="ARBA00001974"/>
    </source>
</evidence>
<protein>
    <recommendedName>
        <fullName evidence="19">Glutamate synthase [NADPH] large chain</fullName>
        <ecNumber evidence="5">1.4.1.13</ecNumber>
    </recommendedName>
    <alternativeName>
        <fullName evidence="20">Glutamate synthase subunit alpha</fullName>
    </alternativeName>
</protein>
<dbReference type="FunFam" id="2.160.20.60:FF:000001">
    <property type="entry name" value="Glutamate synthase, large subunit"/>
    <property type="match status" value="1"/>
</dbReference>
<accession>A0A1T4LLQ6</accession>
<evidence type="ECO:0000256" key="5">
    <source>
        <dbReference type="ARBA" id="ARBA00012079"/>
    </source>
</evidence>
<dbReference type="CDD" id="cd00713">
    <property type="entry name" value="GltS"/>
    <property type="match status" value="1"/>
</dbReference>
<dbReference type="InterPro" id="IPR006982">
    <property type="entry name" value="Glu_synth_centr_N"/>
</dbReference>
<evidence type="ECO:0000256" key="17">
    <source>
        <dbReference type="ARBA" id="ARBA00037898"/>
    </source>
</evidence>
<dbReference type="SUPFAM" id="SSF51395">
    <property type="entry name" value="FMN-linked oxidoreductases"/>
    <property type="match status" value="1"/>
</dbReference>
<dbReference type="RefSeq" id="WP_078775969.1">
    <property type="nucleotide sequence ID" value="NZ_FUWU01000012.1"/>
</dbReference>
<keyword evidence="9" id="KW-0479">Metal-binding</keyword>
<dbReference type="Pfam" id="PF01645">
    <property type="entry name" value="Glu_synthase"/>
    <property type="match status" value="1"/>
</dbReference>
<comment type="catalytic activity">
    <reaction evidence="18">
        <text>2 L-glutamate + NADP(+) = L-glutamine + 2-oxoglutarate + NADPH + H(+)</text>
        <dbReference type="Rhea" id="RHEA:15501"/>
        <dbReference type="ChEBI" id="CHEBI:15378"/>
        <dbReference type="ChEBI" id="CHEBI:16810"/>
        <dbReference type="ChEBI" id="CHEBI:29985"/>
        <dbReference type="ChEBI" id="CHEBI:57783"/>
        <dbReference type="ChEBI" id="CHEBI:58349"/>
        <dbReference type="ChEBI" id="CHEBI:58359"/>
        <dbReference type="EC" id="1.4.1.13"/>
    </reaction>
</comment>
<sequence>MKAQGLYNPQNEHDACGVGFVLNMNGNREHTIVEKGVKVLCNLLHRGATGADVNTGDGAGLLVQIPDNFFKKTLKMKLPALGHYAVGMLFLPQNQEKRESVLDLLEKIAVEENFKVLACRDVPVVASAVGDSARAEMPFIAQVFLQPNQNLTGEDLERALLVLRKRAEHESGLSAEGADGFYIASLSARTIVYKGMMTAPQVPVFYPDLNDSNFESAVAVVHQRYSTNTFPSWPLAQPFRFMAHNGEINTIRGNRNWMAAREKNLASPLFGENIQKLTPILETGSSDSGNLDNVLELLTLGGREVGHSMMMLMPQAWGKKHAMGPDLRGFFEFHAGIMEPWDGPAAVAFTDGEWVGATLDRNGLRPARYTITKNGFMVFASEAGVLDIPAEDVAEKGSLRPGQMLLVNLETGRFYKDREVKTRFARKEPYRRWVKENHIDIHGFFNAVGEVAVDESSLLKRQMLFGYTREDLDIILNAMASTGVEPIGSMGSDQPLAVLSEKPKLLYWYFKQLFAQVTNPPIDPIREELVMSLMTYLGIHDNVLAEEPSQARLVKFRYPVLSNEDLGRLRTLNQDDFKCVTVQMGFPVLSDTLSAGKLLEMALNELCKKVEAFVRSGHKIIILSDKDLPDELSPIPAILAVSAVNQHLSRIGIRTSCGLILETGEAREVMHVASLLGFGATAINPYLAFETIADLSRTHQLNKQVGVTEAIEHYIDAMNKGLKKVMSRMGISTLRSYRNAQVFEIVGLSREVVDKFFTGTASRVGGIGLEEIAKEALMRWRSAIESKSPLLPSGGEYRYRKDGERHLWTPEAISNLQRAVRTGDQKRYDTYAELINDQTVHQSTLRGLFTFKKTEAIPLDEVEPASEIMKRFVTGAMSYGAISNEAHEAIAIAMNRIGVKSNCGEGGEDPERYIPLSNGDSLSSAIKQVASGRFGVTDEYLVNAKELQIKIAQGAKPGEGGQLPGHKVSEQIAKVRHSTPGVTLISPPPHHDIYSIEDIAQLIFDLRNANDKARISVKLVSEVGVGTVAAGVAKARADVILISGYDGGTGASPLSSVKHVGAPWELGLSEAQTTLVLNKLRNRVRLQVDGQMKTGRDVVIGALLGAEEFGFATTILVVLGCVMMRHCHSNTCPVGVATQDPELRKRFKGKPEHIIQYLHFVAEEVRHYMAQLGFRTFDEMVGRSDLLEMNRAIDFWKAKGLDYSGILYQASTKPEEIRCTHSQETGLDGAADYEILKKAEAAIETKKSVSLSFSIRNTNRTFGTIVSSRIAQKYGYAGLPDDTVSIHLQGSAGQSFGAFGAHGLTLELEGEANDYVGKGLSGAKIIVRPPKRSSFAPENNVIAGNVILYGATSGEVYLNGCAGERFGIRNSGALAVVEGVGDHACEYMTGGRIVVLGPTGINFGAGMSGGIAYVYDEGGQFDSLCNTDMIDLDPLNAADEKELKTLIENHVKYTGSPKAKRILENWDRECEFFVKVFPMEYRRALEMMNQREHG</sequence>
<comment type="similarity">
    <text evidence="4">Belongs to the glutamate synthase family.</text>
</comment>
<evidence type="ECO:0000256" key="20">
    <source>
        <dbReference type="ARBA" id="ARBA00079921"/>
    </source>
</evidence>
<dbReference type="InterPro" id="IPR017932">
    <property type="entry name" value="GATase_2_dom"/>
</dbReference>
<evidence type="ECO:0000256" key="18">
    <source>
        <dbReference type="ARBA" id="ARBA00048151"/>
    </source>
</evidence>
<dbReference type="InterPro" id="IPR002932">
    <property type="entry name" value="Glu_synthdom"/>
</dbReference>
<evidence type="ECO:0000256" key="4">
    <source>
        <dbReference type="ARBA" id="ARBA00009716"/>
    </source>
</evidence>
<dbReference type="GO" id="GO:0046872">
    <property type="term" value="F:metal ion binding"/>
    <property type="evidence" value="ECO:0007669"/>
    <property type="project" value="UniProtKB-KW"/>
</dbReference>
<dbReference type="EMBL" id="FUWU01000012">
    <property type="protein sequence ID" value="SJZ55384.1"/>
    <property type="molecule type" value="Genomic_DNA"/>
</dbReference>
<dbReference type="Gene3D" id="3.20.20.70">
    <property type="entry name" value="Aldolase class I"/>
    <property type="match status" value="2"/>
</dbReference>
<dbReference type="Pfam" id="PF04898">
    <property type="entry name" value="Glu_syn_central"/>
    <property type="match status" value="1"/>
</dbReference>
<evidence type="ECO:0000256" key="16">
    <source>
        <dbReference type="ARBA" id="ARBA00023291"/>
    </source>
</evidence>
<keyword evidence="11" id="KW-0315">Glutamine amidotransferase</keyword>
<dbReference type="GO" id="GO:0006537">
    <property type="term" value="P:glutamate biosynthetic process"/>
    <property type="evidence" value="ECO:0007669"/>
    <property type="project" value="UniProtKB-KW"/>
</dbReference>
<evidence type="ECO:0000259" key="21">
    <source>
        <dbReference type="PROSITE" id="PS51278"/>
    </source>
</evidence>
<keyword evidence="12" id="KW-0560">Oxidoreductase</keyword>
<evidence type="ECO:0000256" key="19">
    <source>
        <dbReference type="ARBA" id="ARBA00072108"/>
    </source>
</evidence>
<dbReference type="PROSITE" id="PS51278">
    <property type="entry name" value="GATASE_TYPE_2"/>
    <property type="match status" value="1"/>
</dbReference>
<dbReference type="GO" id="GO:0051538">
    <property type="term" value="F:3 iron, 4 sulfur cluster binding"/>
    <property type="evidence" value="ECO:0007669"/>
    <property type="project" value="UniProtKB-KW"/>
</dbReference>
<dbReference type="SUPFAM" id="SSF56235">
    <property type="entry name" value="N-terminal nucleophile aminohydrolases (Ntn hydrolases)"/>
    <property type="match status" value="1"/>
</dbReference>
<comment type="cofactor">
    <cofactor evidence="3">
        <name>FAD</name>
        <dbReference type="ChEBI" id="CHEBI:57692"/>
    </cofactor>
</comment>
<evidence type="ECO:0000256" key="7">
    <source>
        <dbReference type="ARBA" id="ARBA00022630"/>
    </source>
</evidence>
<comment type="pathway">
    <text evidence="17">Amino-acid biosynthesis; L-glutamate biosynthesis via GLT pathway; L-glutamate from 2-oxoglutarate and L-glutamine (NADP(+) route): step 1/1.</text>
</comment>
<keyword evidence="10" id="KW-0274">FAD</keyword>
<dbReference type="PANTHER" id="PTHR11938">
    <property type="entry name" value="FAD NADPH DEHYDROGENASE/OXIDOREDUCTASE"/>
    <property type="match status" value="1"/>
</dbReference>
<evidence type="ECO:0000256" key="15">
    <source>
        <dbReference type="ARBA" id="ARBA00023164"/>
    </source>
</evidence>
<dbReference type="InterPro" id="IPR050711">
    <property type="entry name" value="ET-N_metabolism_enzyme"/>
</dbReference>
<dbReference type="InterPro" id="IPR013785">
    <property type="entry name" value="Aldolase_TIM"/>
</dbReference>
<keyword evidence="6" id="KW-0028">Amino-acid biosynthesis</keyword>
<dbReference type="STRING" id="28122.SAMN02745108_00926"/>
<dbReference type="InterPro" id="IPR036485">
    <property type="entry name" value="Glu_synth_asu_C_sf"/>
</dbReference>
<dbReference type="Pfam" id="PF00310">
    <property type="entry name" value="GATase_2"/>
    <property type="match status" value="1"/>
</dbReference>
<gene>
    <name evidence="22" type="ORF">SAMN02745108_00926</name>
</gene>
<dbReference type="InterPro" id="IPR002489">
    <property type="entry name" value="Glu_synth_asu_C"/>
</dbReference>
<evidence type="ECO:0000256" key="6">
    <source>
        <dbReference type="ARBA" id="ARBA00022605"/>
    </source>
</evidence>
<dbReference type="Proteomes" id="UP000190449">
    <property type="component" value="Unassembled WGS sequence"/>
</dbReference>
<evidence type="ECO:0000256" key="10">
    <source>
        <dbReference type="ARBA" id="ARBA00022827"/>
    </source>
</evidence>
<evidence type="ECO:0000256" key="9">
    <source>
        <dbReference type="ARBA" id="ARBA00022723"/>
    </source>
</evidence>
<dbReference type="CDD" id="cd02808">
    <property type="entry name" value="GltS_FMN"/>
    <property type="match status" value="1"/>
</dbReference>
<dbReference type="SUPFAM" id="SSF69336">
    <property type="entry name" value="Alpha subunit of glutamate synthase, C-terminal domain"/>
    <property type="match status" value="1"/>
</dbReference>
<organism evidence="22 23">
    <name type="scientific">Fibrobacter intestinalis</name>
    <dbReference type="NCBI Taxonomy" id="28122"/>
    <lineage>
        <taxon>Bacteria</taxon>
        <taxon>Pseudomonadati</taxon>
        <taxon>Fibrobacterota</taxon>
        <taxon>Fibrobacteria</taxon>
        <taxon>Fibrobacterales</taxon>
        <taxon>Fibrobacteraceae</taxon>
        <taxon>Fibrobacter</taxon>
    </lineage>
</organism>
<dbReference type="GO" id="GO:0019676">
    <property type="term" value="P:ammonia assimilation cycle"/>
    <property type="evidence" value="ECO:0007669"/>
    <property type="project" value="TreeGrafter"/>
</dbReference>
<evidence type="ECO:0000256" key="11">
    <source>
        <dbReference type="ARBA" id="ARBA00022962"/>
    </source>
</evidence>
<evidence type="ECO:0000256" key="12">
    <source>
        <dbReference type="ARBA" id="ARBA00023002"/>
    </source>
</evidence>
<dbReference type="Pfam" id="PF01493">
    <property type="entry name" value="GXGXG"/>
    <property type="match status" value="1"/>
</dbReference>
<keyword evidence="13" id="KW-0408">Iron</keyword>
<dbReference type="CDD" id="cd00982">
    <property type="entry name" value="gltB_C"/>
    <property type="match status" value="1"/>
</dbReference>
<name>A0A1T4LLQ6_9BACT</name>
<feature type="domain" description="Glutamine amidotransferase type-2" evidence="21">
    <location>
        <begin position="16"/>
        <end position="410"/>
    </location>
</feature>
<dbReference type="InterPro" id="IPR029055">
    <property type="entry name" value="Ntn_hydrolases_N"/>
</dbReference>
<dbReference type="PANTHER" id="PTHR11938:SF133">
    <property type="entry name" value="GLUTAMATE SYNTHASE (NADH)"/>
    <property type="match status" value="1"/>
</dbReference>
<evidence type="ECO:0000256" key="1">
    <source>
        <dbReference type="ARBA" id="ARBA00001917"/>
    </source>
</evidence>
<dbReference type="Gene3D" id="2.160.20.60">
    <property type="entry name" value="Glutamate synthase, alpha subunit, C-terminal domain"/>
    <property type="match status" value="1"/>
</dbReference>
<evidence type="ECO:0000256" key="8">
    <source>
        <dbReference type="ARBA" id="ARBA00022643"/>
    </source>
</evidence>
<reference evidence="22 23" key="1">
    <citation type="submission" date="2017-02" db="EMBL/GenBank/DDBJ databases">
        <authorList>
            <person name="Peterson S.W."/>
        </authorList>
    </citation>
    <scope>NUCLEOTIDE SEQUENCE [LARGE SCALE GENOMIC DNA]</scope>
    <source>
        <strain evidence="22 23">ATCC 43854</strain>
    </source>
</reference>
<evidence type="ECO:0000256" key="13">
    <source>
        <dbReference type="ARBA" id="ARBA00023004"/>
    </source>
</evidence>
<keyword evidence="8" id="KW-0288">FMN</keyword>